<dbReference type="SMART" id="SM00422">
    <property type="entry name" value="HTH_MERR"/>
    <property type="match status" value="1"/>
</dbReference>
<dbReference type="EMBL" id="FNAX01000009">
    <property type="protein sequence ID" value="SDF61479.1"/>
    <property type="molecule type" value="Genomic_DNA"/>
</dbReference>
<dbReference type="PANTHER" id="PTHR30204">
    <property type="entry name" value="REDOX-CYCLING DRUG-SENSING TRANSCRIPTIONAL ACTIVATOR SOXR"/>
    <property type="match status" value="1"/>
</dbReference>
<protein>
    <submittedName>
        <fullName evidence="3">DNA-binding transcriptional regulator, MerR family</fullName>
    </submittedName>
    <submittedName>
        <fullName evidence="4">MerR family transcriptional regulator</fullName>
    </submittedName>
</protein>
<evidence type="ECO:0000256" key="1">
    <source>
        <dbReference type="ARBA" id="ARBA00023125"/>
    </source>
</evidence>
<dbReference type="PROSITE" id="PS00552">
    <property type="entry name" value="HTH_MERR_1"/>
    <property type="match status" value="1"/>
</dbReference>
<dbReference type="Gene3D" id="1.10.1660.10">
    <property type="match status" value="1"/>
</dbReference>
<name>A0A1G7MK03_9ACTN</name>
<dbReference type="PROSITE" id="PS50937">
    <property type="entry name" value="HTH_MERR_2"/>
    <property type="match status" value="1"/>
</dbReference>
<dbReference type="OrthoDB" id="3824912at2"/>
<evidence type="ECO:0000313" key="6">
    <source>
        <dbReference type="Proteomes" id="UP001432161"/>
    </source>
</evidence>
<keyword evidence="6" id="KW-1185">Reference proteome</keyword>
<dbReference type="EMBL" id="CP108330">
    <property type="protein sequence ID" value="WUR35774.1"/>
    <property type="molecule type" value="Genomic_DNA"/>
</dbReference>
<gene>
    <name evidence="4" type="ORF">OHN36_00580</name>
    <name evidence="3" type="ORF">SAMN05216260_109216</name>
</gene>
<accession>A0A1G7MK03</accession>
<dbReference type="PRINTS" id="PR00040">
    <property type="entry name" value="HTHMERR"/>
</dbReference>
<evidence type="ECO:0000313" key="3">
    <source>
        <dbReference type="EMBL" id="SDF61479.1"/>
    </source>
</evidence>
<dbReference type="CDD" id="cd01282">
    <property type="entry name" value="HTH_MerR-like_sg3"/>
    <property type="match status" value="1"/>
</dbReference>
<reference evidence="4" key="2">
    <citation type="submission" date="2022-10" db="EMBL/GenBank/DDBJ databases">
        <title>The complete genomes of actinobacterial strains from the NBC collection.</title>
        <authorList>
            <person name="Joergensen T.S."/>
            <person name="Alvarez Arevalo M."/>
            <person name="Sterndorff E.B."/>
            <person name="Faurdal D."/>
            <person name="Vuksanovic O."/>
            <person name="Mourched A.-S."/>
            <person name="Charusanti P."/>
            <person name="Shaw S."/>
            <person name="Blin K."/>
            <person name="Weber T."/>
        </authorList>
    </citation>
    <scope>NUCLEOTIDE SEQUENCE</scope>
    <source>
        <strain evidence="4">NBC_00489</strain>
    </source>
</reference>
<feature type="domain" description="HTH merR-type" evidence="2">
    <location>
        <begin position="1"/>
        <end position="68"/>
    </location>
</feature>
<dbReference type="AlphaFoldDB" id="A0A1G7MK03"/>
<evidence type="ECO:0000259" key="2">
    <source>
        <dbReference type="PROSITE" id="PS50937"/>
    </source>
</evidence>
<dbReference type="PANTHER" id="PTHR30204:SF97">
    <property type="entry name" value="MERR FAMILY REGULATORY PROTEIN"/>
    <property type="match status" value="1"/>
</dbReference>
<dbReference type="InterPro" id="IPR000551">
    <property type="entry name" value="MerR-type_HTH_dom"/>
</dbReference>
<proteinExistence type="predicted"/>
<evidence type="ECO:0000313" key="5">
    <source>
        <dbReference type="Proteomes" id="UP000198614"/>
    </source>
</evidence>
<dbReference type="Pfam" id="PF13411">
    <property type="entry name" value="MerR_1"/>
    <property type="match status" value="1"/>
</dbReference>
<dbReference type="GO" id="GO:0003700">
    <property type="term" value="F:DNA-binding transcription factor activity"/>
    <property type="evidence" value="ECO:0007669"/>
    <property type="project" value="InterPro"/>
</dbReference>
<dbReference type="InterPro" id="IPR047057">
    <property type="entry name" value="MerR_fam"/>
</dbReference>
<dbReference type="GO" id="GO:0003677">
    <property type="term" value="F:DNA binding"/>
    <property type="evidence" value="ECO:0007669"/>
    <property type="project" value="UniProtKB-KW"/>
</dbReference>
<dbReference type="SUPFAM" id="SSF46955">
    <property type="entry name" value="Putative DNA-binding domain"/>
    <property type="match status" value="1"/>
</dbReference>
<organism evidence="3 5">
    <name type="scientific">Streptomyces griseoaurantiacus</name>
    <dbReference type="NCBI Taxonomy" id="68213"/>
    <lineage>
        <taxon>Bacteria</taxon>
        <taxon>Bacillati</taxon>
        <taxon>Actinomycetota</taxon>
        <taxon>Actinomycetes</taxon>
        <taxon>Kitasatosporales</taxon>
        <taxon>Streptomycetaceae</taxon>
        <taxon>Streptomyces</taxon>
        <taxon>Streptomyces aurantiacus group</taxon>
    </lineage>
</organism>
<dbReference type="Proteomes" id="UP000198614">
    <property type="component" value="Unassembled WGS sequence"/>
</dbReference>
<reference evidence="3 5" key="1">
    <citation type="submission" date="2016-10" db="EMBL/GenBank/DDBJ databases">
        <authorList>
            <person name="de Groot N.N."/>
        </authorList>
    </citation>
    <scope>NUCLEOTIDE SEQUENCE [LARGE SCALE GENOMIC DNA]</scope>
    <source>
        <strain evidence="3 5">CGMCC 4.1859</strain>
    </source>
</reference>
<dbReference type="InterPro" id="IPR009061">
    <property type="entry name" value="DNA-bd_dom_put_sf"/>
</dbReference>
<dbReference type="Proteomes" id="UP001432161">
    <property type="component" value="Chromosome"/>
</dbReference>
<sequence>MRIGELAALTGVSVRALRYYEEQGLLDPWRGPNGRRQYPQDAVDRVRLIRRLYAAGLSSRTIRELLPRAANGEATPELLERLSAERRRLDGQIGDLVHARGELDEVITLATESRRTGRPCPRP</sequence>
<evidence type="ECO:0000313" key="4">
    <source>
        <dbReference type="EMBL" id="WUR35774.1"/>
    </source>
</evidence>
<keyword evidence="1 3" id="KW-0238">DNA-binding</keyword>